<name>A0A8I2YNR7_9AGAM</name>
<dbReference type="GO" id="GO:0010508">
    <property type="term" value="P:positive regulation of autophagy"/>
    <property type="evidence" value="ECO:0007669"/>
    <property type="project" value="TreeGrafter"/>
</dbReference>
<feature type="region of interest" description="Disordered" evidence="2">
    <location>
        <begin position="409"/>
        <end position="433"/>
    </location>
</feature>
<dbReference type="PANTHER" id="PTHR12991:SF10">
    <property type="entry name" value="GATOR COMPLEX PROTEIN NPRL2"/>
    <property type="match status" value="1"/>
</dbReference>
<evidence type="ECO:0000256" key="2">
    <source>
        <dbReference type="SAM" id="MobiDB-lite"/>
    </source>
</evidence>
<dbReference type="Proteomes" id="UP000683000">
    <property type="component" value="Unassembled WGS sequence"/>
</dbReference>
<gene>
    <name evidence="3" type="ORF">JVT61DRAFT_2343</name>
</gene>
<dbReference type="GO" id="GO:1904262">
    <property type="term" value="P:negative regulation of TORC1 signaling"/>
    <property type="evidence" value="ECO:0007669"/>
    <property type="project" value="TreeGrafter"/>
</dbReference>
<accession>A0A8I2YNR7</accession>
<dbReference type="GO" id="GO:1990130">
    <property type="term" value="C:GATOR1 complex"/>
    <property type="evidence" value="ECO:0007669"/>
    <property type="project" value="TreeGrafter"/>
</dbReference>
<feature type="region of interest" description="Disordered" evidence="2">
    <location>
        <begin position="497"/>
        <end position="592"/>
    </location>
</feature>
<feature type="compositionally biased region" description="Polar residues" evidence="2">
    <location>
        <begin position="497"/>
        <end position="508"/>
    </location>
</feature>
<feature type="compositionally biased region" description="Polar residues" evidence="2">
    <location>
        <begin position="414"/>
        <end position="428"/>
    </location>
</feature>
<feature type="region of interest" description="Disordered" evidence="2">
    <location>
        <begin position="61"/>
        <end position="99"/>
    </location>
</feature>
<dbReference type="GO" id="GO:0005096">
    <property type="term" value="F:GTPase activator activity"/>
    <property type="evidence" value="ECO:0007669"/>
    <property type="project" value="TreeGrafter"/>
</dbReference>
<dbReference type="EMBL" id="JAGFBS010000012">
    <property type="protein sequence ID" value="KAG6376359.1"/>
    <property type="molecule type" value="Genomic_DNA"/>
</dbReference>
<evidence type="ECO:0000313" key="3">
    <source>
        <dbReference type="EMBL" id="KAG6376359.1"/>
    </source>
</evidence>
<dbReference type="GO" id="GO:0005774">
    <property type="term" value="C:vacuolar membrane"/>
    <property type="evidence" value="ECO:0007669"/>
    <property type="project" value="TreeGrafter"/>
</dbReference>
<reference evidence="3" key="1">
    <citation type="submission" date="2021-03" db="EMBL/GenBank/DDBJ databases">
        <title>Evolutionary innovations through gain and loss of genes in the ectomycorrhizal Boletales.</title>
        <authorList>
            <person name="Wu G."/>
            <person name="Miyauchi S."/>
            <person name="Morin E."/>
            <person name="Yang Z.-L."/>
            <person name="Xu J."/>
            <person name="Martin F.M."/>
        </authorList>
    </citation>
    <scope>NUCLEOTIDE SEQUENCE</scope>
    <source>
        <strain evidence="3">BR01</strain>
    </source>
</reference>
<dbReference type="Pfam" id="PF06218">
    <property type="entry name" value="NPR2"/>
    <property type="match status" value="2"/>
</dbReference>
<comment type="similarity">
    <text evidence="1">Belongs to the NPR2 family.</text>
</comment>
<feature type="compositionally biased region" description="Polar residues" evidence="2">
    <location>
        <begin position="575"/>
        <end position="588"/>
    </location>
</feature>
<comment type="caution">
    <text evidence="3">The sequence shown here is derived from an EMBL/GenBank/DDBJ whole genome shotgun (WGS) entry which is preliminary data.</text>
</comment>
<keyword evidence="4" id="KW-1185">Reference proteome</keyword>
<proteinExistence type="inferred from homology"/>
<feature type="compositionally biased region" description="Basic and acidic residues" evidence="2">
    <location>
        <begin position="513"/>
        <end position="530"/>
    </location>
</feature>
<dbReference type="InterPro" id="IPR009348">
    <property type="entry name" value="NPR2-like"/>
</dbReference>
<dbReference type="PANTHER" id="PTHR12991">
    <property type="entry name" value="NITROGEN PERMEASE REGULATOR 2/TUMOR SUPPRESSOR CANDIDATE 4"/>
    <property type="match status" value="1"/>
</dbReference>
<evidence type="ECO:0000256" key="1">
    <source>
        <dbReference type="ARBA" id="ARBA00008433"/>
    </source>
</evidence>
<evidence type="ECO:0000313" key="4">
    <source>
        <dbReference type="Proteomes" id="UP000683000"/>
    </source>
</evidence>
<dbReference type="AlphaFoldDB" id="A0A8I2YNR7"/>
<dbReference type="OrthoDB" id="338854at2759"/>
<sequence length="644" mass="72284">MPGGETFLPRIHSVFYAIFDVKTGPKIVFQVPEGLIAPAASATSLSVTSSPRPSTAILADGEEQKLSRRSSSSLVSAGGQRPSSLRHLPSPQHRSSSSSRTLFNFSDISKYVIPPNPLCGRLVICATGNYRIIGLPVSLPGKYERNFFRFNLCFVFERSANLSCYEPIVRKVSRVLTACEEESMLLSNPQTSLAMYAIIEQLYEDLNSYSETSILIDDFNSIELKILPFYPNPPSVKDWHVPLALINLSKRIEDNWDLTMRKVSQYINGVNHVSRIAQLADCDLELTRQAISHLLYYQVVMTIDTFQYSNMYTLRKNVQWLADEPHAKDECGPYVTKPGKPIPDWPKLLHLYSRFKPGRTVFEWMESYEVHKLGIDVRRFTSFGVIKGFLRRVHRYPVFIPESPLQANRRRRQSFSSSPVQLGTQHTNPPVDPAESFNRFRGRLPDTPFTVPVHTDALLSSPTREADLTKSIPRRTSAAEKVLEQLRFKTLQRSGTNVTVGNQSSSTYLEEASTTRERVGRPRVNSDGRRHLIYPQSDVSSKDGRFSSYGPSVGPISTGRPRPSRSPSAPMVPQIHTSFSQGSGQSFNVPPPPPELVSLLDGEHHTDELSTRFEAGWPLLQQWLAVIGGGRGDGDFGRVSIIYR</sequence>
<organism evidence="3 4">
    <name type="scientific">Boletus reticuloceps</name>
    <dbReference type="NCBI Taxonomy" id="495285"/>
    <lineage>
        <taxon>Eukaryota</taxon>
        <taxon>Fungi</taxon>
        <taxon>Dikarya</taxon>
        <taxon>Basidiomycota</taxon>
        <taxon>Agaricomycotina</taxon>
        <taxon>Agaricomycetes</taxon>
        <taxon>Agaricomycetidae</taxon>
        <taxon>Boletales</taxon>
        <taxon>Boletineae</taxon>
        <taxon>Boletaceae</taxon>
        <taxon>Boletoideae</taxon>
        <taxon>Boletus</taxon>
    </lineage>
</organism>
<protein>
    <submittedName>
        <fullName evidence="3">Nitrogen permease regulator 2-domain-containing protein</fullName>
    </submittedName>
</protein>